<feature type="compositionally biased region" description="Basic and acidic residues" evidence="1">
    <location>
        <begin position="14"/>
        <end position="40"/>
    </location>
</feature>
<organism evidence="2">
    <name type="scientific">Zea mays</name>
    <name type="common">Maize</name>
    <dbReference type="NCBI Taxonomy" id="4577"/>
    <lineage>
        <taxon>Eukaryota</taxon>
        <taxon>Viridiplantae</taxon>
        <taxon>Streptophyta</taxon>
        <taxon>Embryophyta</taxon>
        <taxon>Tracheophyta</taxon>
        <taxon>Spermatophyta</taxon>
        <taxon>Magnoliopsida</taxon>
        <taxon>Liliopsida</taxon>
        <taxon>Poales</taxon>
        <taxon>Poaceae</taxon>
        <taxon>PACMAD clade</taxon>
        <taxon>Panicoideae</taxon>
        <taxon>Andropogonodae</taxon>
        <taxon>Andropogoneae</taxon>
        <taxon>Tripsacinae</taxon>
        <taxon>Zea</taxon>
    </lineage>
</organism>
<reference evidence="2" key="1">
    <citation type="submission" date="2015-12" db="EMBL/GenBank/DDBJ databases">
        <title>Update maize B73 reference genome by single molecule sequencing technologies.</title>
        <authorList>
            <consortium name="Maize Genome Sequencing Project"/>
            <person name="Ware D."/>
        </authorList>
    </citation>
    <scope>NUCLEOTIDE SEQUENCE</scope>
    <source>
        <tissue evidence="2">Seedling</tissue>
    </source>
</reference>
<dbReference type="AlphaFoldDB" id="A0A1D6HQG3"/>
<proteinExistence type="predicted"/>
<sequence length="231" mass="26707">MEGPHARTPAGRSLIERTRMEGHRTRMEDADGRSVAKSRDPQPPPLSWTRMECQRSPLRSVNGRQTSLEWTFHPPSKITDASEATGPFISIHPQEFQTPVNPRVPFFSRSILLGRIRFFSRSIALKIPRVANVTVLKKEVPSDLEELYLQRQNPSNPDNVQKEVPSDLEELYLQRQNPRKKSQVILKNYNFNGKIQVCFLNQFFTCSNPDNVQKEVPSDLEELYLQRQNPR</sequence>
<name>A0A1D6HQG3_MAIZE</name>
<dbReference type="PaxDb" id="4577-GRMZM2G356465_P01"/>
<feature type="region of interest" description="Disordered" evidence="1">
    <location>
        <begin position="1"/>
        <end position="49"/>
    </location>
</feature>
<accession>A0A1D6HQG3</accession>
<protein>
    <submittedName>
        <fullName evidence="2">Uncharacterized protein</fullName>
    </submittedName>
</protein>
<evidence type="ECO:0000256" key="1">
    <source>
        <dbReference type="SAM" id="MobiDB-lite"/>
    </source>
</evidence>
<dbReference type="EMBL" id="CM000781">
    <property type="protein sequence ID" value="AQK76510.1"/>
    <property type="molecule type" value="Genomic_DNA"/>
</dbReference>
<dbReference type="ExpressionAtlas" id="A0A1D6HQG3">
    <property type="expression patterns" value="baseline"/>
</dbReference>
<gene>
    <name evidence="2" type="ORF">ZEAMMB73_Zm00001d018582</name>
</gene>
<dbReference type="InParanoid" id="A0A1D6HQG3"/>
<evidence type="ECO:0000313" key="2">
    <source>
        <dbReference type="EMBL" id="AQK76510.1"/>
    </source>
</evidence>